<keyword evidence="4" id="KW-1185">Reference proteome</keyword>
<proteinExistence type="predicted"/>
<evidence type="ECO:0000313" key="3">
    <source>
        <dbReference type="EMBL" id="VCU71699.1"/>
    </source>
</evidence>
<feature type="domain" description="Adenylyl/Guanylyl and SMODS C-terminal sensor" evidence="2">
    <location>
        <begin position="382"/>
        <end position="480"/>
    </location>
</feature>
<evidence type="ECO:0000256" key="1">
    <source>
        <dbReference type="ARBA" id="ARBA00023118"/>
    </source>
</evidence>
<sequence length="480" mass="54786">MKLVQDFNTFLNDTVNLNSTRFDQLESSIEAIKTAVRGLDWKPSIVGFAAQGSWAHKTIIKPLPGDPFDADLLVYVKPVAGWEAKDYINELYAEMGKLGLYKDKIRRYSHCITIEYAGERKIDVAPCVRERLQTGIWEVCNRDTNLFEKSNPLDYTGWLIERNNICGNNNFRKATRLLKYLRDIKTNFTCPSFLLTTLLGKHVYATDKGAAGFVDVPTTLKTLIDRLDDWLQANPSKPTVRNPMLFQEIQSTAWDDTKYSNFRSKINLYRGWIDDAYDETDREESIGKWQRVFGEDFAVREAAEKAGKVSEAALSAVRGSPVLAGVADLVALVKKIGRAALPSGFDRLPHMRRPRWRSTEGSRLTVNVGAQLWTSRYGQLVRPLASLAPTQPGYWVRFNASNNLGLPFPETYKVEWRVTNTDEIARRANALRGDYYRSDEPGIRWEQLSYRGVHMVEAFLIRKVDDRFLGKSDPFYVVIE</sequence>
<dbReference type="GO" id="GO:0016779">
    <property type="term" value="F:nucleotidyltransferase activity"/>
    <property type="evidence" value="ECO:0007669"/>
    <property type="project" value="InterPro"/>
</dbReference>
<dbReference type="InterPro" id="IPR006116">
    <property type="entry name" value="NT_2-5OAS_ClassI-CCAase"/>
</dbReference>
<organism evidence="3 4">
    <name type="scientific">Pigmentiphaga humi</name>
    <dbReference type="NCBI Taxonomy" id="2478468"/>
    <lineage>
        <taxon>Bacteria</taxon>
        <taxon>Pseudomonadati</taxon>
        <taxon>Pseudomonadota</taxon>
        <taxon>Betaproteobacteria</taxon>
        <taxon>Burkholderiales</taxon>
        <taxon>Alcaligenaceae</taxon>
        <taxon>Pigmentiphaga</taxon>
    </lineage>
</organism>
<dbReference type="RefSeq" id="WP_124081288.1">
    <property type="nucleotide sequence ID" value="NZ_UWPJ01000029.1"/>
</dbReference>
<name>A0A3P4B5X4_9BURK</name>
<accession>A0A3P4B5X4</accession>
<evidence type="ECO:0000259" key="2">
    <source>
        <dbReference type="Pfam" id="PF18134"/>
    </source>
</evidence>
<dbReference type="CDD" id="cd05400">
    <property type="entry name" value="NT_2-5OAS_ClassI-CCAase"/>
    <property type="match status" value="1"/>
</dbReference>
<reference evidence="3 4" key="1">
    <citation type="submission" date="2018-10" db="EMBL/GenBank/DDBJ databases">
        <authorList>
            <person name="Criscuolo A."/>
        </authorList>
    </citation>
    <scope>NUCLEOTIDE SEQUENCE [LARGE SCALE GENOMIC DNA]</scope>
    <source>
        <strain evidence="3">DnA1</strain>
    </source>
</reference>
<dbReference type="InterPro" id="IPR040511">
    <property type="entry name" value="AGS_C"/>
</dbReference>
<dbReference type="AlphaFoldDB" id="A0A3P4B5X4"/>
<dbReference type="EMBL" id="UWPJ01000029">
    <property type="protein sequence ID" value="VCU71699.1"/>
    <property type="molecule type" value="Genomic_DNA"/>
</dbReference>
<protein>
    <recommendedName>
        <fullName evidence="2">Adenylyl/Guanylyl and SMODS C-terminal sensor domain-containing protein</fullName>
    </recommendedName>
</protein>
<gene>
    <name evidence="3" type="ORF">PIGHUM_03787</name>
</gene>
<dbReference type="Pfam" id="PF18134">
    <property type="entry name" value="AGS_C"/>
    <property type="match status" value="1"/>
</dbReference>
<evidence type="ECO:0000313" key="4">
    <source>
        <dbReference type="Proteomes" id="UP000277294"/>
    </source>
</evidence>
<dbReference type="Pfam" id="PF18144">
    <property type="entry name" value="SMODS"/>
    <property type="match status" value="1"/>
</dbReference>
<dbReference type="GO" id="GO:0051607">
    <property type="term" value="P:defense response to virus"/>
    <property type="evidence" value="ECO:0007669"/>
    <property type="project" value="UniProtKB-KW"/>
</dbReference>
<dbReference type="OrthoDB" id="1118920at2"/>
<keyword evidence="1" id="KW-0051">Antiviral defense</keyword>
<dbReference type="Proteomes" id="UP000277294">
    <property type="component" value="Unassembled WGS sequence"/>
</dbReference>